<comment type="caution">
    <text evidence="2">The sequence shown here is derived from an EMBL/GenBank/DDBJ whole genome shotgun (WGS) entry which is preliminary data.</text>
</comment>
<accession>W2C378</accession>
<evidence type="ECO:0000256" key="1">
    <source>
        <dbReference type="SAM" id="MobiDB-lite"/>
    </source>
</evidence>
<dbReference type="PATRIC" id="fig|1411148.3.peg.2060"/>
<evidence type="ECO:0000313" key="3">
    <source>
        <dbReference type="Proteomes" id="UP000018837"/>
    </source>
</evidence>
<name>W2C378_9BACT</name>
<feature type="compositionally biased region" description="Basic and acidic residues" evidence="1">
    <location>
        <begin position="254"/>
        <end position="298"/>
    </location>
</feature>
<feature type="compositionally biased region" description="Gly residues" evidence="1">
    <location>
        <begin position="299"/>
        <end position="311"/>
    </location>
</feature>
<reference evidence="2 3" key="1">
    <citation type="submission" date="2013-11" db="EMBL/GenBank/DDBJ databases">
        <title>Single cell genomics of uncultured Tannerella BU063 (oral taxon 286).</title>
        <authorList>
            <person name="Beall C.J."/>
            <person name="Campbell A.G."/>
            <person name="Griffen A.L."/>
            <person name="Podar M."/>
            <person name="Leys E.J."/>
        </authorList>
    </citation>
    <scope>NUCLEOTIDE SEQUENCE [LARGE SCALE GENOMIC DNA]</scope>
    <source>
        <strain evidence="2">Cell 2</strain>
    </source>
</reference>
<dbReference type="AlphaFoldDB" id="W2C378"/>
<dbReference type="Pfam" id="PF19775">
    <property type="entry name" value="DUF6261"/>
    <property type="match status" value="1"/>
</dbReference>
<dbReference type="EMBL" id="AYUF01000493">
    <property type="protein sequence ID" value="ETK00942.1"/>
    <property type="molecule type" value="Genomic_DNA"/>
</dbReference>
<dbReference type="Proteomes" id="UP000018837">
    <property type="component" value="Unassembled WGS sequence"/>
</dbReference>
<sequence length="323" mass="35557">MIIPKEIERSASGHFLLDLHTDYLQRIYDVVHEIDPAKILLKAEDISKWNVGIKDQSEITREVRASKTTEDLGKKDEERDRIITSLFQDIRSATLSPIAARSEPGRTLKLIVDVYKGLQRERWAGKTVHTKGLLDDLAKPEAAAAVAALHLTETVALLRTTNDAFSTLRESRTSKSVDIILPKSEEIRAQNDKMTSYIFQYIEAAYIATTSDEDRKAIGQLIDQINARIRESKATHNKSQAQKKAAAEKKKKKPDAPKEPKEPKPKKPKKGNDQPDIKLPEEEPKKPDAGGEGKKPEEGGGAGTGGGGKAGESGSPEITLPEA</sequence>
<gene>
    <name evidence="2" type="ORF">N425_12435</name>
</gene>
<evidence type="ECO:0000313" key="2">
    <source>
        <dbReference type="EMBL" id="ETK00942.1"/>
    </source>
</evidence>
<protein>
    <submittedName>
        <fullName evidence="2">Uncharacterized protein</fullName>
    </submittedName>
</protein>
<organism evidence="2 3">
    <name type="scientific">Tannerella sp. oral taxon BU063 isolate Cell 2</name>
    <dbReference type="NCBI Taxonomy" id="1411148"/>
    <lineage>
        <taxon>Bacteria</taxon>
        <taxon>Pseudomonadati</taxon>
        <taxon>Bacteroidota</taxon>
        <taxon>Bacteroidia</taxon>
        <taxon>Bacteroidales</taxon>
        <taxon>Tannerellaceae</taxon>
        <taxon>Tannerella</taxon>
    </lineage>
</organism>
<dbReference type="InterPro" id="IPR046228">
    <property type="entry name" value="DUF6261"/>
</dbReference>
<proteinExistence type="predicted"/>
<feature type="region of interest" description="Disordered" evidence="1">
    <location>
        <begin position="231"/>
        <end position="323"/>
    </location>
</feature>